<dbReference type="InterPro" id="IPR050991">
    <property type="entry name" value="ECM_Regulatory_Proteins"/>
</dbReference>
<dbReference type="Proteomes" id="UP000061809">
    <property type="component" value="Chromosome"/>
</dbReference>
<accession>A0A0P0GDV8</accession>
<dbReference type="RefSeq" id="WP_029426574.1">
    <property type="nucleotide sequence ID" value="NZ_CP012801.1"/>
</dbReference>
<name>A0A0P0GDV8_9BACE</name>
<dbReference type="KEGG" id="bcel:BcellWH2_03218"/>
<protein>
    <submittedName>
        <fullName evidence="3">Fibronectin type III domain protein</fullName>
    </submittedName>
</protein>
<dbReference type="EMBL" id="CP012801">
    <property type="protein sequence ID" value="ALJ60454.1"/>
    <property type="molecule type" value="Genomic_DNA"/>
</dbReference>
<dbReference type="CDD" id="cd00063">
    <property type="entry name" value="FN3"/>
    <property type="match status" value="2"/>
</dbReference>
<dbReference type="InterPro" id="IPR013783">
    <property type="entry name" value="Ig-like_fold"/>
</dbReference>
<dbReference type="PATRIC" id="fig|246787.4.peg.3333"/>
<evidence type="ECO:0000256" key="1">
    <source>
        <dbReference type="ARBA" id="ARBA00022737"/>
    </source>
</evidence>
<dbReference type="Gene3D" id="2.60.40.10">
    <property type="entry name" value="Immunoglobulins"/>
    <property type="match status" value="3"/>
</dbReference>
<evidence type="ECO:0000313" key="3">
    <source>
        <dbReference type="EMBL" id="ALJ60454.1"/>
    </source>
</evidence>
<gene>
    <name evidence="3" type="ORF">BcellWH2_03218</name>
</gene>
<feature type="domain" description="Fibronectin type-III" evidence="2">
    <location>
        <begin position="439"/>
        <end position="539"/>
    </location>
</feature>
<organism evidence="3 4">
    <name type="scientific">Bacteroides cellulosilyticus</name>
    <dbReference type="NCBI Taxonomy" id="246787"/>
    <lineage>
        <taxon>Bacteria</taxon>
        <taxon>Pseudomonadati</taxon>
        <taxon>Bacteroidota</taxon>
        <taxon>Bacteroidia</taxon>
        <taxon>Bacteroidales</taxon>
        <taxon>Bacteroidaceae</taxon>
        <taxon>Bacteroides</taxon>
    </lineage>
</organism>
<dbReference type="PROSITE" id="PS50853">
    <property type="entry name" value="FN3"/>
    <property type="match status" value="2"/>
</dbReference>
<evidence type="ECO:0000259" key="2">
    <source>
        <dbReference type="PROSITE" id="PS50853"/>
    </source>
</evidence>
<dbReference type="PANTHER" id="PTHR46708:SF2">
    <property type="entry name" value="FIBRONECTIN TYPE-III DOMAIN-CONTAINING PROTEIN"/>
    <property type="match status" value="1"/>
</dbReference>
<dbReference type="SMART" id="SM00060">
    <property type="entry name" value="FN3"/>
    <property type="match status" value="4"/>
</dbReference>
<dbReference type="AlphaFoldDB" id="A0A0P0GDV8"/>
<dbReference type="InterPro" id="IPR036116">
    <property type="entry name" value="FN3_sf"/>
</dbReference>
<proteinExistence type="predicted"/>
<evidence type="ECO:0000313" key="4">
    <source>
        <dbReference type="Proteomes" id="UP000061809"/>
    </source>
</evidence>
<dbReference type="PANTHER" id="PTHR46708">
    <property type="entry name" value="TENASCIN"/>
    <property type="match status" value="1"/>
</dbReference>
<keyword evidence="1" id="KW-0677">Repeat</keyword>
<feature type="domain" description="Fibronectin type-III" evidence="2">
    <location>
        <begin position="338"/>
        <end position="435"/>
    </location>
</feature>
<dbReference type="PROSITE" id="PS51257">
    <property type="entry name" value="PROKAR_LIPOPROTEIN"/>
    <property type="match status" value="1"/>
</dbReference>
<dbReference type="InterPro" id="IPR003961">
    <property type="entry name" value="FN3_dom"/>
</dbReference>
<reference evidence="3 4" key="1">
    <citation type="journal article" date="2015" name="Science">
        <title>Genetic determinants of in vivo fitness and diet responsiveness in multiple human gut Bacteroides.</title>
        <authorList>
            <person name="Wu M."/>
            <person name="McNulty N.P."/>
            <person name="Rodionov D.A."/>
            <person name="Khoroshkin M.S."/>
            <person name="Griffin N.W."/>
            <person name="Cheng J."/>
            <person name="Latreille P."/>
            <person name="Kerstetter R.A."/>
            <person name="Terrapon N."/>
            <person name="Henrissat B."/>
            <person name="Osterman A.L."/>
            <person name="Gordon J.I."/>
        </authorList>
    </citation>
    <scope>NUCLEOTIDE SEQUENCE [LARGE SCALE GENOMIC DNA]</scope>
    <source>
        <strain evidence="3 4">WH2</strain>
    </source>
</reference>
<sequence length="558" mass="60320">MKRLQYIIWCSLLLFVASCEKDTEPTSFAPTVTTGSAEDLDKPGIDITLSGEVIANPKSTTQNEVGFLIATSEEIITSGSEKVIKKASSSNTGNKYLCDLKEMSPGTYYFCIYASSGYNVKRGEIISFSITEKTPRLSMGSITDKDLTATSVKVSATITDKRGFDILGRGFCWSAETTEPSVNGNKVEIKKTTDAFDALIEELEPEKKYYIRAYALNEKGIGYSNTIECTTPVKQTVSLSVPDYSDLDVSSVHIKSIITAAADFNIIEKGACYSKTVTSPTINDASAKDESEGNAVDFTVTGLEEGATYYISAYARTRDGMFYSTSITVKTQQTFKPTLGNLQEVQVNDDNAVIKASVTDDGGLAITKKGFCWSTSNSEPTIDNDSVISPSTGNNFEALLTKLKYNTEYYVRAYAINSKGVGYSSAFIKIKTGSSTIATLKNMSTNNPTPSTLDVSATVSTDGGAAIDERGFIYSHTGTPTIEENEGIIKTNGTTGQVSVTITGLIGYTTYYIRAYAHNKNGYAYSSTTTARTKKTDPSIDDPAFPETKSINKLLTTK</sequence>
<dbReference type="SUPFAM" id="SSF49265">
    <property type="entry name" value="Fibronectin type III"/>
    <property type="match status" value="3"/>
</dbReference>